<proteinExistence type="predicted"/>
<dbReference type="Proteomes" id="UP000000759">
    <property type="component" value="Chromosome 13"/>
</dbReference>
<organism evidence="1 2">
    <name type="scientific">Phaeodactylum tricornutum (strain CCAP 1055/1)</name>
    <dbReference type="NCBI Taxonomy" id="556484"/>
    <lineage>
        <taxon>Eukaryota</taxon>
        <taxon>Sar</taxon>
        <taxon>Stramenopiles</taxon>
        <taxon>Ochrophyta</taxon>
        <taxon>Bacillariophyta</taxon>
        <taxon>Bacillariophyceae</taxon>
        <taxon>Bacillariophycidae</taxon>
        <taxon>Naviculales</taxon>
        <taxon>Phaeodactylaceae</taxon>
        <taxon>Phaeodactylum</taxon>
    </lineage>
</organism>
<evidence type="ECO:0000313" key="2">
    <source>
        <dbReference type="Proteomes" id="UP000000759"/>
    </source>
</evidence>
<accession>B7G3F3</accession>
<dbReference type="OMA" id="ALMCTRW"/>
<dbReference type="eggNOG" id="ENOG502QSZV">
    <property type="taxonomic scope" value="Eukaryota"/>
</dbReference>
<dbReference type="EMBL" id="CM000615">
    <property type="protein sequence ID" value="EEC46820.1"/>
    <property type="molecule type" value="Genomic_DNA"/>
</dbReference>
<evidence type="ECO:0008006" key="3">
    <source>
        <dbReference type="Google" id="ProtNLM"/>
    </source>
</evidence>
<dbReference type="PaxDb" id="2850-Phatr47453"/>
<dbReference type="AlphaFoldDB" id="B7G3F3"/>
<dbReference type="PANTHER" id="PTHR35748:SF1">
    <property type="entry name" value="OS05G0358400 PROTEIN"/>
    <property type="match status" value="1"/>
</dbReference>
<dbReference type="PANTHER" id="PTHR35748">
    <property type="entry name" value="OS05G0358400 PROTEIN"/>
    <property type="match status" value="1"/>
</dbReference>
<dbReference type="KEGG" id="pti:PHATRDRAFT_47453"/>
<dbReference type="HOGENOM" id="CLU_075183_1_1_1"/>
<keyword evidence="2" id="KW-1185">Reference proteome</keyword>
<name>B7G3F3_PHATC</name>
<protein>
    <recommendedName>
        <fullName evidence="3">Gamma-glutamylcyclotransferase</fullName>
    </recommendedName>
</protein>
<dbReference type="GeneID" id="7202574"/>
<reference evidence="1 2" key="1">
    <citation type="journal article" date="2008" name="Nature">
        <title>The Phaeodactylum genome reveals the evolutionary history of diatom genomes.</title>
        <authorList>
            <person name="Bowler C."/>
            <person name="Allen A.E."/>
            <person name="Badger J.H."/>
            <person name="Grimwood J."/>
            <person name="Jabbari K."/>
            <person name="Kuo A."/>
            <person name="Maheswari U."/>
            <person name="Martens C."/>
            <person name="Maumus F."/>
            <person name="Otillar R.P."/>
            <person name="Rayko E."/>
            <person name="Salamov A."/>
            <person name="Vandepoele K."/>
            <person name="Beszteri B."/>
            <person name="Gruber A."/>
            <person name="Heijde M."/>
            <person name="Katinka M."/>
            <person name="Mock T."/>
            <person name="Valentin K."/>
            <person name="Verret F."/>
            <person name="Berges J.A."/>
            <person name="Brownlee C."/>
            <person name="Cadoret J.P."/>
            <person name="Chiovitti A."/>
            <person name="Choi C.J."/>
            <person name="Coesel S."/>
            <person name="De Martino A."/>
            <person name="Detter J.C."/>
            <person name="Durkin C."/>
            <person name="Falciatore A."/>
            <person name="Fournet J."/>
            <person name="Haruta M."/>
            <person name="Huysman M.J."/>
            <person name="Jenkins B.D."/>
            <person name="Jiroutova K."/>
            <person name="Jorgensen R.E."/>
            <person name="Joubert Y."/>
            <person name="Kaplan A."/>
            <person name="Kroger N."/>
            <person name="Kroth P.G."/>
            <person name="La Roche J."/>
            <person name="Lindquist E."/>
            <person name="Lommer M."/>
            <person name="Martin-Jezequel V."/>
            <person name="Lopez P.J."/>
            <person name="Lucas S."/>
            <person name="Mangogna M."/>
            <person name="McGinnis K."/>
            <person name="Medlin L.K."/>
            <person name="Montsant A."/>
            <person name="Oudot-Le Secq M.P."/>
            <person name="Napoli C."/>
            <person name="Obornik M."/>
            <person name="Parker M.S."/>
            <person name="Petit J.L."/>
            <person name="Porcel B.M."/>
            <person name="Poulsen N."/>
            <person name="Robison M."/>
            <person name="Rychlewski L."/>
            <person name="Rynearson T.A."/>
            <person name="Schmutz J."/>
            <person name="Shapiro H."/>
            <person name="Siaut M."/>
            <person name="Stanley M."/>
            <person name="Sussman M.R."/>
            <person name="Taylor A.R."/>
            <person name="Vardi A."/>
            <person name="von Dassow P."/>
            <person name="Vyverman W."/>
            <person name="Willis A."/>
            <person name="Wyrwicz L.S."/>
            <person name="Rokhsar D.S."/>
            <person name="Weissenbach J."/>
            <person name="Armbrust E.V."/>
            <person name="Green B.R."/>
            <person name="Van de Peer Y."/>
            <person name="Grigoriev I.V."/>
        </authorList>
    </citation>
    <scope>NUCLEOTIDE SEQUENCE [LARGE SCALE GENOMIC DNA]</scope>
    <source>
        <strain evidence="1 2">CCAP 1055/1</strain>
    </source>
</reference>
<dbReference type="RefSeq" id="XP_002181606.1">
    <property type="nucleotide sequence ID" value="XM_002181570.1"/>
</dbReference>
<gene>
    <name evidence="1" type="ORF">PHATRDRAFT_47453</name>
</gene>
<reference evidence="2" key="2">
    <citation type="submission" date="2008-08" db="EMBL/GenBank/DDBJ databases">
        <authorList>
            <consortium name="Diatom Consortium"/>
            <person name="Grigoriev I."/>
            <person name="Grimwood J."/>
            <person name="Kuo A."/>
            <person name="Otillar R.P."/>
            <person name="Salamov A."/>
            <person name="Detter J.C."/>
            <person name="Lindquist E."/>
            <person name="Shapiro H."/>
            <person name="Lucas S."/>
            <person name="Glavina del Rio T."/>
            <person name="Pitluck S."/>
            <person name="Rokhsar D."/>
            <person name="Bowler C."/>
        </authorList>
    </citation>
    <scope>GENOME REANNOTATION</scope>
    <source>
        <strain evidence="2">CCAP 1055/1</strain>
    </source>
</reference>
<dbReference type="OrthoDB" id="565040at2759"/>
<evidence type="ECO:0000313" key="1">
    <source>
        <dbReference type="EMBL" id="EEC46820.1"/>
    </source>
</evidence>
<dbReference type="InParanoid" id="B7G3F3"/>
<sequence length="290" mass="32243">MQVGFCVVSLLLHRPCAVSRIPARQISVRGKCAHFWSSKASVSFPLGTVKSGSHNLLLGSSDPLSDETITILGYGSLLSEKSAKSTFPELSNFRLGRIRNYRRVFGHPASIFFATGIADLPSLQIASASAEFDQDSAGFVVSAFDVPNEGLSGVPSRALLEREASYDFEKVVFAGLTKNCNPSMEGWLSVRSTDSAYIKKWGQERFDRQFRKNGIETIWHWPEDSGLRPCAVYLRHCYLAAQSMGEECFNSLLDESYLCDRSTTIREYLNMYPEVLDSVPPPELALRYNG</sequence>